<comment type="caution">
    <text evidence="1">The sequence shown here is derived from an EMBL/GenBank/DDBJ whole genome shotgun (WGS) entry which is preliminary data.</text>
</comment>
<evidence type="ECO:0000313" key="2">
    <source>
        <dbReference type="Proteomes" id="UP000005336"/>
    </source>
</evidence>
<keyword evidence="2" id="KW-1185">Reference proteome</keyword>
<dbReference type="HOGENOM" id="CLU_2992073_0_0_4"/>
<accession>G4CP76</accession>
<proteinExistence type="predicted"/>
<dbReference type="AlphaFoldDB" id="G4CP76"/>
<dbReference type="PATRIC" id="fig|1030841.3.peg.868"/>
<dbReference type="Proteomes" id="UP000005336">
    <property type="component" value="Unassembled WGS sequence"/>
</dbReference>
<sequence>MLINYSENDRYNIHACLKKVFQTGMIKPVAPINRHKKALLFKQRFLPSTIICRLLLQ</sequence>
<reference evidence="1 2" key="1">
    <citation type="submission" date="2011-06" db="EMBL/GenBank/DDBJ databases">
        <authorList>
            <person name="Muzny D."/>
            <person name="Qin X."/>
            <person name="Deng J."/>
            <person name="Jiang H."/>
            <person name="Liu Y."/>
            <person name="Qu J."/>
            <person name="Song X.-Z."/>
            <person name="Zhang L."/>
            <person name="Thornton R."/>
            <person name="Coyle M."/>
            <person name="Francisco L."/>
            <person name="Jackson L."/>
            <person name="Javaid M."/>
            <person name="Korchina V."/>
            <person name="Kovar C."/>
            <person name="Mata R."/>
            <person name="Mathew T."/>
            <person name="Ngo R."/>
            <person name="Nguyen L."/>
            <person name="Nguyen N."/>
            <person name="Okwuonu G."/>
            <person name="Ongeri F."/>
            <person name="Pham C."/>
            <person name="Simmons D."/>
            <person name="Wilczek-Boney K."/>
            <person name="Hale W."/>
            <person name="Jakkamsetti A."/>
            <person name="Pham P."/>
            <person name="Ruth R."/>
            <person name="San Lucas F."/>
            <person name="Warren J."/>
            <person name="Zhang J."/>
            <person name="Zhao Z."/>
            <person name="Zhou C."/>
            <person name="Zhu D."/>
            <person name="Lee S."/>
            <person name="Bess C."/>
            <person name="Blankenburg K."/>
            <person name="Forbes L."/>
            <person name="Fu Q."/>
            <person name="Gubbala S."/>
            <person name="Hirani K."/>
            <person name="Jayaseelan J.C."/>
            <person name="Lara F."/>
            <person name="Munidasa M."/>
            <person name="Palculict T."/>
            <person name="Patil S."/>
            <person name="Pu L.-L."/>
            <person name="Saada N."/>
            <person name="Tang L."/>
            <person name="Weissenberger G."/>
            <person name="Zhu Y."/>
            <person name="Hemphill L."/>
            <person name="Shang Y."/>
            <person name="Youmans B."/>
            <person name="Ayvaz T."/>
            <person name="Ross M."/>
            <person name="Santibanez J."/>
            <person name="Aqrawi P."/>
            <person name="Gross S."/>
            <person name="Joshi V."/>
            <person name="Fowler G."/>
            <person name="Nazareth L."/>
            <person name="Reid J."/>
            <person name="Worley K."/>
            <person name="Petrosino J."/>
            <person name="Highlander S."/>
            <person name="Gibbs R."/>
        </authorList>
    </citation>
    <scope>NUCLEOTIDE SEQUENCE [LARGE SCALE GENOMIC DNA]</scope>
    <source>
        <strain evidence="1 2">9715</strain>
    </source>
</reference>
<dbReference type="EMBL" id="AGAZ01000033">
    <property type="protein sequence ID" value="EGZ48590.1"/>
    <property type="molecule type" value="Genomic_DNA"/>
</dbReference>
<evidence type="ECO:0000313" key="1">
    <source>
        <dbReference type="EMBL" id="EGZ48590.1"/>
    </source>
</evidence>
<gene>
    <name evidence="1" type="ORF">HMPREF9370_0885</name>
</gene>
<protein>
    <submittedName>
        <fullName evidence="1">Uncharacterized protein</fullName>
    </submittedName>
</protein>
<name>G4CP76_9NEIS</name>
<organism evidence="1 2">
    <name type="scientific">Neisseria wadsworthii 9715</name>
    <dbReference type="NCBI Taxonomy" id="1030841"/>
    <lineage>
        <taxon>Bacteria</taxon>
        <taxon>Pseudomonadati</taxon>
        <taxon>Pseudomonadota</taxon>
        <taxon>Betaproteobacteria</taxon>
        <taxon>Neisseriales</taxon>
        <taxon>Neisseriaceae</taxon>
        <taxon>Neisseria</taxon>
    </lineage>
</organism>